<evidence type="ECO:0000256" key="7">
    <source>
        <dbReference type="HAMAP-Rule" id="MF_01147"/>
    </source>
</evidence>
<comment type="caution">
    <text evidence="8">The sequence shown here is derived from an EMBL/GenBank/DDBJ whole genome shotgun (WGS) entry which is preliminary data.</text>
</comment>
<evidence type="ECO:0000256" key="5">
    <source>
        <dbReference type="ARBA" id="ARBA00022989"/>
    </source>
</evidence>
<feature type="transmembrane region" description="Helical" evidence="7">
    <location>
        <begin position="20"/>
        <end position="37"/>
    </location>
</feature>
<keyword evidence="9" id="KW-1185">Reference proteome</keyword>
<sequence length="257" mass="29254">MLQYPYINPVAFSLGPIQVHWYGLMYLIGFASAWLLAHWRMKHYKLNWNSDQISDLIFYAALGVIIGGRVGYMLFYDFPVLIHTPLSLFKIWEGGMSFHGGLLGVIAALWLFACKYKRPFWEVADFIAPLVPIGLGAGRVGNFINGELWGRVTDAPWGMVYSHVDPQPRHPSQIYEFGLEGIGLFILVWCYASKPRPAGRVSAVFLIGYAVCRIIAEFFRQPDPQLGYLAFGWLTMGQILSVPMILLGLFLWWRAER</sequence>
<dbReference type="PANTHER" id="PTHR30589">
    <property type="entry name" value="PROLIPOPROTEIN DIACYLGLYCERYL TRANSFERASE"/>
    <property type="match status" value="1"/>
</dbReference>
<comment type="pathway">
    <text evidence="7">Protein modification; lipoprotein biosynthesis (diacylglyceryl transfer).</text>
</comment>
<dbReference type="PROSITE" id="PS01311">
    <property type="entry name" value="LGT"/>
    <property type="match status" value="1"/>
</dbReference>
<name>A0ABW8DAD5_9GAMM</name>
<dbReference type="PANTHER" id="PTHR30589:SF0">
    <property type="entry name" value="PHOSPHATIDYLGLYCEROL--PROLIPOPROTEIN DIACYLGLYCERYL TRANSFERASE"/>
    <property type="match status" value="1"/>
</dbReference>
<dbReference type="InterPro" id="IPR001640">
    <property type="entry name" value="Lgt"/>
</dbReference>
<comment type="function">
    <text evidence="7">Catalyzes the transfer of the diacylglyceryl group from phosphatidylglycerol to the sulfhydryl group of the N-terminal cysteine of a prolipoprotein, the first step in the formation of mature lipoproteins.</text>
</comment>
<evidence type="ECO:0000256" key="1">
    <source>
        <dbReference type="ARBA" id="ARBA00007150"/>
    </source>
</evidence>
<comment type="catalytic activity">
    <reaction evidence="7">
        <text>L-cysteinyl-[prolipoprotein] + a 1,2-diacyl-sn-glycero-3-phospho-(1'-sn-glycerol) = an S-1,2-diacyl-sn-glyceryl-L-cysteinyl-[prolipoprotein] + sn-glycerol 1-phosphate + H(+)</text>
        <dbReference type="Rhea" id="RHEA:56712"/>
        <dbReference type="Rhea" id="RHEA-COMP:14679"/>
        <dbReference type="Rhea" id="RHEA-COMP:14680"/>
        <dbReference type="ChEBI" id="CHEBI:15378"/>
        <dbReference type="ChEBI" id="CHEBI:29950"/>
        <dbReference type="ChEBI" id="CHEBI:57685"/>
        <dbReference type="ChEBI" id="CHEBI:64716"/>
        <dbReference type="ChEBI" id="CHEBI:140658"/>
        <dbReference type="EC" id="2.5.1.145"/>
    </reaction>
</comment>
<dbReference type="Proteomes" id="UP001615550">
    <property type="component" value="Unassembled WGS sequence"/>
</dbReference>
<reference evidence="8 9" key="1">
    <citation type="submission" date="2024-08" db="EMBL/GenBank/DDBJ databases">
        <title>Draft Genome Sequence of Legionella lytica strain DSB2004, Isolated From a Fire Sprinkler System.</title>
        <authorList>
            <person name="Everhart A.D."/>
            <person name="Kidane D.T."/>
            <person name="Farone A.L."/>
            <person name="Farone M.B."/>
        </authorList>
    </citation>
    <scope>NUCLEOTIDE SEQUENCE [LARGE SCALE GENOMIC DNA]</scope>
    <source>
        <strain evidence="8 9">DSB2004</strain>
    </source>
</reference>
<evidence type="ECO:0000313" key="8">
    <source>
        <dbReference type="EMBL" id="MFJ1269653.1"/>
    </source>
</evidence>
<dbReference type="NCBIfam" id="TIGR00544">
    <property type="entry name" value="lgt"/>
    <property type="match status" value="1"/>
</dbReference>
<gene>
    <name evidence="7 8" type="primary">lgt</name>
    <name evidence="8" type="ORF">ACD661_13900</name>
</gene>
<organism evidence="8 9">
    <name type="scientific">Legionella lytica</name>
    <dbReference type="NCBI Taxonomy" id="96232"/>
    <lineage>
        <taxon>Bacteria</taxon>
        <taxon>Pseudomonadati</taxon>
        <taxon>Pseudomonadota</taxon>
        <taxon>Gammaproteobacteria</taxon>
        <taxon>Legionellales</taxon>
        <taxon>Legionellaceae</taxon>
        <taxon>Legionella</taxon>
    </lineage>
</organism>
<evidence type="ECO:0000256" key="4">
    <source>
        <dbReference type="ARBA" id="ARBA00022692"/>
    </source>
</evidence>
<evidence type="ECO:0000313" key="9">
    <source>
        <dbReference type="Proteomes" id="UP001615550"/>
    </source>
</evidence>
<dbReference type="GO" id="GO:0008961">
    <property type="term" value="F:phosphatidylglycerol-prolipoprotein diacylglyceryl transferase activity"/>
    <property type="evidence" value="ECO:0007669"/>
    <property type="project" value="UniProtKB-EC"/>
</dbReference>
<evidence type="ECO:0000256" key="3">
    <source>
        <dbReference type="ARBA" id="ARBA00022679"/>
    </source>
</evidence>
<feature type="transmembrane region" description="Helical" evidence="7">
    <location>
        <begin position="228"/>
        <end position="253"/>
    </location>
</feature>
<evidence type="ECO:0000256" key="6">
    <source>
        <dbReference type="ARBA" id="ARBA00023136"/>
    </source>
</evidence>
<feature type="binding site" evidence="7">
    <location>
        <position position="139"/>
    </location>
    <ligand>
        <name>a 1,2-diacyl-sn-glycero-3-phospho-(1'-sn-glycerol)</name>
        <dbReference type="ChEBI" id="CHEBI:64716"/>
    </ligand>
</feature>
<proteinExistence type="inferred from homology"/>
<comment type="subcellular location">
    <subcellularLocation>
        <location evidence="7">Cell membrane</location>
        <topology evidence="7">Multi-pass membrane protein</topology>
    </subcellularLocation>
</comment>
<keyword evidence="2 7" id="KW-1003">Cell membrane</keyword>
<feature type="transmembrane region" description="Helical" evidence="7">
    <location>
        <begin position="199"/>
        <end position="216"/>
    </location>
</feature>
<accession>A0ABW8DAD5</accession>
<keyword evidence="3 7" id="KW-0808">Transferase</keyword>
<dbReference type="RefSeq" id="WP_400188470.1">
    <property type="nucleotide sequence ID" value="NZ_JBGORX010000008.1"/>
</dbReference>
<protein>
    <recommendedName>
        <fullName evidence="7">Phosphatidylglycerol--prolipoprotein diacylglyceryl transferase</fullName>
        <ecNumber evidence="7">2.5.1.145</ecNumber>
    </recommendedName>
</protein>
<keyword evidence="6 7" id="KW-0472">Membrane</keyword>
<keyword evidence="4 7" id="KW-0812">Transmembrane</keyword>
<feature type="transmembrane region" description="Helical" evidence="7">
    <location>
        <begin position="57"/>
        <end position="76"/>
    </location>
</feature>
<dbReference type="EC" id="2.5.1.145" evidence="7"/>
<dbReference type="HAMAP" id="MF_01147">
    <property type="entry name" value="Lgt"/>
    <property type="match status" value="1"/>
</dbReference>
<keyword evidence="5 7" id="KW-1133">Transmembrane helix</keyword>
<dbReference type="EMBL" id="JBGORX010000008">
    <property type="protein sequence ID" value="MFJ1269653.1"/>
    <property type="molecule type" value="Genomic_DNA"/>
</dbReference>
<comment type="similarity">
    <text evidence="1 7">Belongs to the Lgt family.</text>
</comment>
<dbReference type="Pfam" id="PF01790">
    <property type="entry name" value="LGT"/>
    <property type="match status" value="1"/>
</dbReference>
<feature type="transmembrane region" description="Helical" evidence="7">
    <location>
        <begin position="96"/>
        <end position="114"/>
    </location>
</feature>
<evidence type="ECO:0000256" key="2">
    <source>
        <dbReference type="ARBA" id="ARBA00022475"/>
    </source>
</evidence>